<dbReference type="Pfam" id="PF00561">
    <property type="entry name" value="Abhydrolase_1"/>
    <property type="match status" value="1"/>
</dbReference>
<dbReference type="SUPFAM" id="SSF53474">
    <property type="entry name" value="alpha/beta-Hydrolases"/>
    <property type="match status" value="1"/>
</dbReference>
<evidence type="ECO:0000313" key="4">
    <source>
        <dbReference type="EMBL" id="CZT14873.1"/>
    </source>
</evidence>
<dbReference type="InterPro" id="IPR029058">
    <property type="entry name" value="AB_hydrolase_fold"/>
</dbReference>
<dbReference type="AlphaFoldDB" id="A0A2D3V3L9"/>
<dbReference type="InterPro" id="IPR000073">
    <property type="entry name" value="AB_hydrolase_1"/>
</dbReference>
<keyword evidence="5" id="KW-1185">Reference proteome</keyword>
<dbReference type="STRING" id="112498.A0A2D3V3L9"/>
<dbReference type="Proteomes" id="UP000225277">
    <property type="component" value="Unassembled WGS sequence"/>
</dbReference>
<evidence type="ECO:0000259" key="3">
    <source>
        <dbReference type="Pfam" id="PF00561"/>
    </source>
</evidence>
<evidence type="ECO:0000313" key="5">
    <source>
        <dbReference type="Proteomes" id="UP000225277"/>
    </source>
</evidence>
<name>A0A2D3V3L9_9PEZI</name>
<reference evidence="4 5" key="1">
    <citation type="submission" date="2016-03" db="EMBL/GenBank/DDBJ databases">
        <authorList>
            <person name="Ploux O."/>
        </authorList>
    </citation>
    <scope>NUCLEOTIDE SEQUENCE [LARGE SCALE GENOMIC DNA]</scope>
    <source>
        <strain evidence="4 5">URUG2</strain>
    </source>
</reference>
<proteinExistence type="inferred from homology"/>
<dbReference type="GO" id="GO:0016787">
    <property type="term" value="F:hydrolase activity"/>
    <property type="evidence" value="ECO:0007669"/>
    <property type="project" value="UniProtKB-KW"/>
</dbReference>
<dbReference type="GeneID" id="35596155"/>
<dbReference type="Gene3D" id="3.40.50.1820">
    <property type="entry name" value="alpha/beta hydrolase"/>
    <property type="match status" value="1"/>
</dbReference>
<dbReference type="EMBL" id="FJUY01000001">
    <property type="protein sequence ID" value="CZT14873.1"/>
    <property type="molecule type" value="Genomic_DNA"/>
</dbReference>
<accession>A0A2D3V3L9</accession>
<dbReference type="InterPro" id="IPR000639">
    <property type="entry name" value="Epox_hydrolase-like"/>
</dbReference>
<evidence type="ECO:0000256" key="1">
    <source>
        <dbReference type="ARBA" id="ARBA00022801"/>
    </source>
</evidence>
<dbReference type="RefSeq" id="XP_023621770.1">
    <property type="nucleotide sequence ID" value="XM_023766002.1"/>
</dbReference>
<dbReference type="PANTHER" id="PTHR43329">
    <property type="entry name" value="EPOXIDE HYDROLASE"/>
    <property type="match status" value="1"/>
</dbReference>
<protein>
    <submittedName>
        <fullName evidence="4">Related to epoxide hydrolase</fullName>
    </submittedName>
</protein>
<sequence>MGEVVEDMAKVTIDKIGINDDRVKSCFTKVNGKQWHYLDAQVPAGQQQKGTAVLIHGFPDISLAWRYQIPTLLSLGFRCIALDCMGYGKTGTSSSIKDFSFKTHADAVAGICSQLSISRTIIGGHDWGGLAVYRIAQWYPKLITHVFSVCTAFAPCTDSFTSTEDLVKGPVPQFGYQLQFGSSDDQIESVVKDEKDMRKFLLGMYGGRPAKGKRFMNAKEGVDLSIFKDGDVAMTPLLSEEELDFYVKEFMRNGINGPCNWYRTRKVNWEDEKDLPDDRRKTIKQPTLYILATRDGILTREMSRGMERSIPNLTRGEVPATHWALWHTPAETNAIIKDWVEGVVLGGKSKL</sequence>
<gene>
    <name evidence="4" type="ORF">RCC_00811</name>
</gene>
<organism evidence="4 5">
    <name type="scientific">Ramularia collo-cygni</name>
    <dbReference type="NCBI Taxonomy" id="112498"/>
    <lineage>
        <taxon>Eukaryota</taxon>
        <taxon>Fungi</taxon>
        <taxon>Dikarya</taxon>
        <taxon>Ascomycota</taxon>
        <taxon>Pezizomycotina</taxon>
        <taxon>Dothideomycetes</taxon>
        <taxon>Dothideomycetidae</taxon>
        <taxon>Mycosphaerellales</taxon>
        <taxon>Mycosphaerellaceae</taxon>
        <taxon>Ramularia</taxon>
    </lineage>
</organism>
<comment type="similarity">
    <text evidence="2">Belongs to the AB hydrolase superfamily. Epoxide hydrolase family.</text>
</comment>
<dbReference type="OrthoDB" id="408373at2759"/>
<evidence type="ECO:0000256" key="2">
    <source>
        <dbReference type="ARBA" id="ARBA00038334"/>
    </source>
</evidence>
<feature type="domain" description="AB hydrolase-1" evidence="3">
    <location>
        <begin position="53"/>
        <end position="326"/>
    </location>
</feature>
<keyword evidence="1 4" id="KW-0378">Hydrolase</keyword>
<dbReference type="PRINTS" id="PR00412">
    <property type="entry name" value="EPOXHYDRLASE"/>
</dbReference>